<sequence>MPPLSSPPNNLVSSTNQILRPAPRRLSCMKVSELKNECKKRNLPVSGPKPHLVDRLRIYEREILGCTPAPSPEPSETSLPSVVNGASSTSQSVMMIDNQNGGMVSEANTLQATSGIISCSSSSIPQSMQEVPSRPAQLTIHDYLTSQNQRSLVLLPPSGQQVVQV</sequence>
<organism evidence="2 3">
    <name type="scientific">Diploscapter pachys</name>
    <dbReference type="NCBI Taxonomy" id="2018661"/>
    <lineage>
        <taxon>Eukaryota</taxon>
        <taxon>Metazoa</taxon>
        <taxon>Ecdysozoa</taxon>
        <taxon>Nematoda</taxon>
        <taxon>Chromadorea</taxon>
        <taxon>Rhabditida</taxon>
        <taxon>Rhabditina</taxon>
        <taxon>Rhabditomorpha</taxon>
        <taxon>Rhabditoidea</taxon>
        <taxon>Rhabditidae</taxon>
        <taxon>Diploscapter</taxon>
    </lineage>
</organism>
<evidence type="ECO:0000259" key="1">
    <source>
        <dbReference type="PROSITE" id="PS50800"/>
    </source>
</evidence>
<keyword evidence="3" id="KW-1185">Reference proteome</keyword>
<dbReference type="GO" id="GO:0003713">
    <property type="term" value="F:transcription coactivator activity"/>
    <property type="evidence" value="ECO:0007669"/>
    <property type="project" value="TreeGrafter"/>
</dbReference>
<dbReference type="GO" id="GO:0045944">
    <property type="term" value="P:positive regulation of transcription by RNA polymerase II"/>
    <property type="evidence" value="ECO:0007669"/>
    <property type="project" value="TreeGrafter"/>
</dbReference>
<dbReference type="PROSITE" id="PS50800">
    <property type="entry name" value="SAP"/>
    <property type="match status" value="1"/>
</dbReference>
<dbReference type="Gene3D" id="1.10.720.30">
    <property type="entry name" value="SAP domain"/>
    <property type="match status" value="1"/>
</dbReference>
<dbReference type="AlphaFoldDB" id="A0A2A2LKC2"/>
<dbReference type="Proteomes" id="UP000218231">
    <property type="component" value="Unassembled WGS sequence"/>
</dbReference>
<gene>
    <name evidence="2" type="ORF">WR25_16897</name>
</gene>
<dbReference type="GO" id="GO:0005634">
    <property type="term" value="C:nucleus"/>
    <property type="evidence" value="ECO:0007669"/>
    <property type="project" value="TreeGrafter"/>
</dbReference>
<evidence type="ECO:0000313" key="2">
    <source>
        <dbReference type="EMBL" id="PAV86477.1"/>
    </source>
</evidence>
<reference evidence="2 3" key="1">
    <citation type="journal article" date="2017" name="Curr. Biol.">
        <title>Genome architecture and evolution of a unichromosomal asexual nematode.</title>
        <authorList>
            <person name="Fradin H."/>
            <person name="Zegar C."/>
            <person name="Gutwein M."/>
            <person name="Lucas J."/>
            <person name="Kovtun M."/>
            <person name="Corcoran D."/>
            <person name="Baugh L.R."/>
            <person name="Kiontke K."/>
            <person name="Gunsalus K."/>
            <person name="Fitch D.H."/>
            <person name="Piano F."/>
        </authorList>
    </citation>
    <scope>NUCLEOTIDE SEQUENCE [LARGE SCALE GENOMIC DNA]</scope>
    <source>
        <strain evidence="2">PF1309</strain>
    </source>
</reference>
<dbReference type="PANTHER" id="PTHR22793">
    <property type="entry name" value="MYOCARDIN-RELATED TRANSCRIPTION FACTOR-RELATED"/>
    <property type="match status" value="1"/>
</dbReference>
<dbReference type="PANTHER" id="PTHR22793:SF12">
    <property type="entry name" value="MYOCARDIN-RELATED TRANSCRIPTION FACTOR, ISOFORM H"/>
    <property type="match status" value="1"/>
</dbReference>
<dbReference type="InterPro" id="IPR043451">
    <property type="entry name" value="Myocardin-like"/>
</dbReference>
<name>A0A2A2LKC2_9BILA</name>
<dbReference type="SMART" id="SM00513">
    <property type="entry name" value="SAP"/>
    <property type="match status" value="1"/>
</dbReference>
<dbReference type="Pfam" id="PF02037">
    <property type="entry name" value="SAP"/>
    <property type="match status" value="1"/>
</dbReference>
<dbReference type="STRING" id="2018661.A0A2A2LKC2"/>
<dbReference type="SUPFAM" id="SSF68906">
    <property type="entry name" value="SAP domain"/>
    <property type="match status" value="1"/>
</dbReference>
<protein>
    <recommendedName>
        <fullName evidence="1">SAP domain-containing protein</fullName>
    </recommendedName>
</protein>
<dbReference type="InterPro" id="IPR036361">
    <property type="entry name" value="SAP_dom_sf"/>
</dbReference>
<feature type="domain" description="SAP" evidence="1">
    <location>
        <begin position="26"/>
        <end position="60"/>
    </location>
</feature>
<comment type="caution">
    <text evidence="2">The sequence shown here is derived from an EMBL/GenBank/DDBJ whole genome shotgun (WGS) entry which is preliminary data.</text>
</comment>
<evidence type="ECO:0000313" key="3">
    <source>
        <dbReference type="Proteomes" id="UP000218231"/>
    </source>
</evidence>
<proteinExistence type="predicted"/>
<dbReference type="OrthoDB" id="197676at2759"/>
<dbReference type="InterPro" id="IPR003034">
    <property type="entry name" value="SAP_dom"/>
</dbReference>
<dbReference type="EMBL" id="LIAE01006661">
    <property type="protein sequence ID" value="PAV86477.1"/>
    <property type="molecule type" value="Genomic_DNA"/>
</dbReference>
<accession>A0A2A2LKC2</accession>